<feature type="compositionally biased region" description="Basic and acidic residues" evidence="1">
    <location>
        <begin position="1"/>
        <end position="10"/>
    </location>
</feature>
<organism evidence="2">
    <name type="scientific">uncultured Rubrobacteraceae bacterium</name>
    <dbReference type="NCBI Taxonomy" id="349277"/>
    <lineage>
        <taxon>Bacteria</taxon>
        <taxon>Bacillati</taxon>
        <taxon>Actinomycetota</taxon>
        <taxon>Rubrobacteria</taxon>
        <taxon>Rubrobacterales</taxon>
        <taxon>Rubrobacteraceae</taxon>
        <taxon>environmental samples</taxon>
    </lineage>
</organism>
<feature type="non-terminal residue" evidence="2">
    <location>
        <position position="180"/>
    </location>
</feature>
<dbReference type="EMBL" id="CADCVC010000105">
    <property type="protein sequence ID" value="CAA9439838.1"/>
    <property type="molecule type" value="Genomic_DNA"/>
</dbReference>
<gene>
    <name evidence="2" type="ORF">AVDCRST_MAG80-1212</name>
</gene>
<name>A0A6J4QH88_9ACTN</name>
<feature type="non-terminal residue" evidence="2">
    <location>
        <position position="1"/>
    </location>
</feature>
<dbReference type="AlphaFoldDB" id="A0A6J4QH88"/>
<feature type="compositionally biased region" description="Basic residues" evidence="1">
    <location>
        <begin position="140"/>
        <end position="151"/>
    </location>
</feature>
<evidence type="ECO:0000313" key="2">
    <source>
        <dbReference type="EMBL" id="CAA9439838.1"/>
    </source>
</evidence>
<feature type="compositionally biased region" description="Basic and acidic residues" evidence="1">
    <location>
        <begin position="119"/>
        <end position="134"/>
    </location>
</feature>
<accession>A0A6J4QH88</accession>
<sequence>ERVRRYERLRPLPGRLRFQEGLRTGRREPGDRPGTRDTRTPRLLRRLPGAVRARARPERSPELARLLQGMSFAVGLPVGSDGAADPPRKGANLLGSARERPPHCGARLSGVQRHGARHPGHERPGNLLGFDRRFGGRGARGIRRGRHHHPPRASPGRLDGCPHSPRGRLCKSGSPGQRGM</sequence>
<feature type="region of interest" description="Disordered" evidence="1">
    <location>
        <begin position="109"/>
        <end position="180"/>
    </location>
</feature>
<reference evidence="2" key="1">
    <citation type="submission" date="2020-02" db="EMBL/GenBank/DDBJ databases">
        <authorList>
            <person name="Meier V. D."/>
        </authorList>
    </citation>
    <scope>NUCLEOTIDE SEQUENCE</scope>
    <source>
        <strain evidence="2">AVDCRST_MAG80</strain>
    </source>
</reference>
<protein>
    <submittedName>
        <fullName evidence="2">Uncharacterized protein</fullName>
    </submittedName>
</protein>
<feature type="region of interest" description="Disordered" evidence="1">
    <location>
        <begin position="1"/>
        <end position="40"/>
    </location>
</feature>
<evidence type="ECO:0000256" key="1">
    <source>
        <dbReference type="SAM" id="MobiDB-lite"/>
    </source>
</evidence>
<proteinExistence type="predicted"/>
<feature type="compositionally biased region" description="Basic and acidic residues" evidence="1">
    <location>
        <begin position="17"/>
        <end position="40"/>
    </location>
</feature>